<sequence>MSSLSSCCMLSSRTATTTFRRALSHFAASSSSSSSASNSMTRLHHNFPSRHLVVHKGFFRETASQTSSSPGNEDTDEDGFIGNGDVFAENAKGDPIYFGRKNKSQLKRDANRHKNLANQLLAISPKTLKKLPGLLSVNNERLLEGLLECQKTTSHIAKKRAEQLVAKQLRGLEEEELKPLEEVVERVKLGAEGGLALAVDPRADDLARNWRQRLTMVAKSVEEENMVGVSRKEALEEVFQVMQRVESEMKTVSFTRQELVDVARKAETEAKETAKNSEEFADRQRREAMGEIVFMDDVDEELEEVFLLKKSKGNTAAKSGSKKKKMKAKKTSMKGLLKMLRDVAEHAV</sequence>
<evidence type="ECO:0000313" key="1">
    <source>
        <dbReference type="EMBL" id="CCO16223.1"/>
    </source>
</evidence>
<dbReference type="AlphaFoldDB" id="K8F3V2"/>
<dbReference type="Gene3D" id="1.10.60.30">
    <property type="entry name" value="PSPTO4464-like domains"/>
    <property type="match status" value="1"/>
</dbReference>
<dbReference type="SUPFAM" id="SSF158710">
    <property type="entry name" value="PSPTO4464-like"/>
    <property type="match status" value="1"/>
</dbReference>
<organism evidence="1 2">
    <name type="scientific">Bathycoccus prasinos</name>
    <dbReference type="NCBI Taxonomy" id="41875"/>
    <lineage>
        <taxon>Eukaryota</taxon>
        <taxon>Viridiplantae</taxon>
        <taxon>Chlorophyta</taxon>
        <taxon>Mamiellophyceae</taxon>
        <taxon>Mamiellales</taxon>
        <taxon>Bathycoccaceae</taxon>
        <taxon>Bathycoccus</taxon>
    </lineage>
</organism>
<dbReference type="Pfam" id="PF04751">
    <property type="entry name" value="DarP"/>
    <property type="match status" value="1"/>
</dbReference>
<name>K8F3V2_9CHLO</name>
<dbReference type="eggNOG" id="ENOG502SFIR">
    <property type="taxonomic scope" value="Eukaryota"/>
</dbReference>
<accession>K8F3V2</accession>
<dbReference type="KEGG" id="bpg:Bathy04g01540"/>
<gene>
    <name evidence="1" type="ORF">Bathy04g01540</name>
</gene>
<reference evidence="1 2" key="1">
    <citation type="submission" date="2011-10" db="EMBL/GenBank/DDBJ databases">
        <authorList>
            <person name="Genoscope - CEA"/>
        </authorList>
    </citation>
    <scope>NUCLEOTIDE SEQUENCE [LARGE SCALE GENOMIC DNA]</scope>
    <source>
        <strain evidence="1 2">RCC 1105</strain>
    </source>
</reference>
<dbReference type="RefSeq" id="XP_007513698.1">
    <property type="nucleotide sequence ID" value="XM_007513636.1"/>
</dbReference>
<proteinExistence type="predicted"/>
<dbReference type="EMBL" id="FO082275">
    <property type="protein sequence ID" value="CCO16223.1"/>
    <property type="molecule type" value="Genomic_DNA"/>
</dbReference>
<dbReference type="GeneID" id="19016179"/>
<dbReference type="InterPro" id="IPR023153">
    <property type="entry name" value="DarP_sf"/>
</dbReference>
<dbReference type="InterPro" id="IPR006839">
    <property type="entry name" value="DarP"/>
</dbReference>
<evidence type="ECO:0000313" key="2">
    <source>
        <dbReference type="Proteomes" id="UP000198341"/>
    </source>
</evidence>
<dbReference type="Proteomes" id="UP000198341">
    <property type="component" value="Chromosome 4"/>
</dbReference>
<protein>
    <submittedName>
        <fullName evidence="1">Uncharacterized protein</fullName>
    </submittedName>
</protein>
<keyword evidence="2" id="KW-1185">Reference proteome</keyword>